<evidence type="ECO:0000313" key="8">
    <source>
        <dbReference type="Proteomes" id="UP000738325"/>
    </source>
</evidence>
<evidence type="ECO:0000256" key="4">
    <source>
        <dbReference type="ARBA" id="ARBA00023136"/>
    </source>
</evidence>
<keyword evidence="4 6" id="KW-0472">Membrane</keyword>
<sequence>MSRGHSYAQIPVSEAREDDSTAHDASASRTPLSLLSNLPRLPSSSSRYSRVENEQLEEVDEDEAGVMLTLMRRPADSEITIDPSIQAGSSSSSSSAAGPSSGAAAVTGARGAAGAGSSSSSMPHFPVAAGAKRMIQKTMDGVFSNLSAKPRVEAPQQEELPPPYKSAALDQTPAYYEATVTTPGYSDDDVLVDGLPVGGYVGFIWNMTISMSFQFVGFFLTYILHTSHATKNGSKMGLGITFVSMGMQMMTGKIEVEEPDENSDTGYMGNVGEDLKSVKEYMWLSYFMVILGASIMLQSLMEFARAKRTEKAINAASSQQAGETELTSESAV</sequence>
<accession>A0A9P6RX11</accession>
<keyword evidence="2 6" id="KW-0812">Transmembrane</keyword>
<feature type="compositionally biased region" description="Acidic residues" evidence="5">
    <location>
        <begin position="54"/>
        <end position="64"/>
    </location>
</feature>
<comment type="caution">
    <text evidence="7">The sequence shown here is derived from an EMBL/GenBank/DDBJ whole genome shotgun (WGS) entry which is preliminary data.</text>
</comment>
<dbReference type="GO" id="GO:0005783">
    <property type="term" value="C:endoplasmic reticulum"/>
    <property type="evidence" value="ECO:0007669"/>
    <property type="project" value="TreeGrafter"/>
</dbReference>
<evidence type="ECO:0000256" key="3">
    <source>
        <dbReference type="ARBA" id="ARBA00022989"/>
    </source>
</evidence>
<feature type="compositionally biased region" description="Low complexity" evidence="5">
    <location>
        <begin position="87"/>
        <end position="121"/>
    </location>
</feature>
<keyword evidence="3 6" id="KW-1133">Transmembrane helix</keyword>
<reference evidence="7" key="1">
    <citation type="journal article" date="2020" name="Fungal Divers.">
        <title>Resolving the Mortierellaceae phylogeny through synthesis of multi-gene phylogenetics and phylogenomics.</title>
        <authorList>
            <person name="Vandepol N."/>
            <person name="Liber J."/>
            <person name="Desiro A."/>
            <person name="Na H."/>
            <person name="Kennedy M."/>
            <person name="Barry K."/>
            <person name="Grigoriev I.V."/>
            <person name="Miller A.N."/>
            <person name="O'Donnell K."/>
            <person name="Stajich J.E."/>
            <person name="Bonito G."/>
        </authorList>
    </citation>
    <scope>NUCLEOTIDE SEQUENCE</scope>
    <source>
        <strain evidence="7">REB-010B</strain>
    </source>
</reference>
<gene>
    <name evidence="7" type="ORF">BGZ99_006385</name>
</gene>
<dbReference type="PANTHER" id="PTHR13396:SF5">
    <property type="entry name" value="NEDD4 FAMILY INTERACTING PROTEIN"/>
    <property type="match status" value="1"/>
</dbReference>
<dbReference type="GO" id="GO:0005794">
    <property type="term" value="C:Golgi apparatus"/>
    <property type="evidence" value="ECO:0007669"/>
    <property type="project" value="TreeGrafter"/>
</dbReference>
<feature type="transmembrane region" description="Helical" evidence="6">
    <location>
        <begin position="203"/>
        <end position="224"/>
    </location>
</feature>
<evidence type="ECO:0000256" key="1">
    <source>
        <dbReference type="ARBA" id="ARBA00004141"/>
    </source>
</evidence>
<dbReference type="GO" id="GO:0048471">
    <property type="term" value="C:perinuclear region of cytoplasm"/>
    <property type="evidence" value="ECO:0007669"/>
    <property type="project" value="TreeGrafter"/>
</dbReference>
<proteinExistence type="predicted"/>
<feature type="transmembrane region" description="Helical" evidence="6">
    <location>
        <begin position="281"/>
        <end position="301"/>
    </location>
</feature>
<evidence type="ECO:0000256" key="2">
    <source>
        <dbReference type="ARBA" id="ARBA00022692"/>
    </source>
</evidence>
<dbReference type="EMBL" id="JAAAIP010000043">
    <property type="protein sequence ID" value="KAG0328033.1"/>
    <property type="molecule type" value="Genomic_DNA"/>
</dbReference>
<dbReference type="GO" id="GO:0007034">
    <property type="term" value="P:vacuolar transport"/>
    <property type="evidence" value="ECO:0007669"/>
    <property type="project" value="InterPro"/>
</dbReference>
<feature type="region of interest" description="Disordered" evidence="5">
    <location>
        <begin position="1"/>
        <end position="64"/>
    </location>
</feature>
<organism evidence="7 8">
    <name type="scientific">Dissophora globulifera</name>
    <dbReference type="NCBI Taxonomy" id="979702"/>
    <lineage>
        <taxon>Eukaryota</taxon>
        <taxon>Fungi</taxon>
        <taxon>Fungi incertae sedis</taxon>
        <taxon>Mucoromycota</taxon>
        <taxon>Mortierellomycotina</taxon>
        <taxon>Mortierellomycetes</taxon>
        <taxon>Mortierellales</taxon>
        <taxon>Mortierellaceae</taxon>
        <taxon>Dissophora</taxon>
    </lineage>
</organism>
<name>A0A9P6RX11_9FUNG</name>
<dbReference type="GO" id="GO:0030001">
    <property type="term" value="P:metal ion transport"/>
    <property type="evidence" value="ECO:0007669"/>
    <property type="project" value="InterPro"/>
</dbReference>
<evidence type="ECO:0000256" key="6">
    <source>
        <dbReference type="SAM" id="Phobius"/>
    </source>
</evidence>
<dbReference type="Pfam" id="PF10176">
    <property type="entry name" value="NEDD4_Bsd2"/>
    <property type="match status" value="1"/>
</dbReference>
<dbReference type="OrthoDB" id="10003116at2759"/>
<dbReference type="PANTHER" id="PTHR13396">
    <property type="entry name" value="NEDD4 FAMILY INTERACTING PROTEIN 1/2"/>
    <property type="match status" value="1"/>
</dbReference>
<feature type="region of interest" description="Disordered" evidence="5">
    <location>
        <begin position="82"/>
        <end position="122"/>
    </location>
</feature>
<dbReference type="Proteomes" id="UP000738325">
    <property type="component" value="Unassembled WGS sequence"/>
</dbReference>
<dbReference type="GO" id="GO:0006511">
    <property type="term" value="P:ubiquitin-dependent protein catabolic process"/>
    <property type="evidence" value="ECO:0007669"/>
    <property type="project" value="TreeGrafter"/>
</dbReference>
<evidence type="ECO:0000313" key="7">
    <source>
        <dbReference type="EMBL" id="KAG0328033.1"/>
    </source>
</evidence>
<comment type="subcellular location">
    <subcellularLocation>
        <location evidence="1">Membrane</location>
        <topology evidence="1">Multi-pass membrane protein</topology>
    </subcellularLocation>
</comment>
<dbReference type="GO" id="GO:0016020">
    <property type="term" value="C:membrane"/>
    <property type="evidence" value="ECO:0007669"/>
    <property type="project" value="UniProtKB-SubCell"/>
</dbReference>
<dbReference type="InterPro" id="IPR019325">
    <property type="entry name" value="NEDD4/Bsd2"/>
</dbReference>
<evidence type="ECO:0000256" key="5">
    <source>
        <dbReference type="SAM" id="MobiDB-lite"/>
    </source>
</evidence>
<dbReference type="AlphaFoldDB" id="A0A9P6RX11"/>
<keyword evidence="8" id="KW-1185">Reference proteome</keyword>
<feature type="compositionally biased region" description="Low complexity" evidence="5">
    <location>
        <begin position="28"/>
        <end position="48"/>
    </location>
</feature>
<dbReference type="GO" id="GO:0031398">
    <property type="term" value="P:positive regulation of protein ubiquitination"/>
    <property type="evidence" value="ECO:0007669"/>
    <property type="project" value="TreeGrafter"/>
</dbReference>
<protein>
    <submittedName>
        <fullName evidence="7">Uncharacterized protein</fullName>
    </submittedName>
</protein>
<dbReference type="CDD" id="cd22212">
    <property type="entry name" value="NDFIP-like"/>
    <property type="match status" value="1"/>
</dbReference>